<dbReference type="Gene3D" id="3.90.190.10">
    <property type="entry name" value="Protein tyrosine phosphatase superfamily"/>
    <property type="match status" value="1"/>
</dbReference>
<reference evidence="2 3" key="1">
    <citation type="submission" date="2019-03" db="EMBL/GenBank/DDBJ databases">
        <title>Genomic Encyclopedia of Type Strains, Phase IV (KMG-IV): sequencing the most valuable type-strain genomes for metagenomic binning, comparative biology and taxonomic classification.</title>
        <authorList>
            <person name="Goeker M."/>
        </authorList>
    </citation>
    <scope>NUCLEOTIDE SEQUENCE [LARGE SCALE GENOMIC DNA]</scope>
    <source>
        <strain evidence="2 3">JA181</strain>
    </source>
</reference>
<dbReference type="AlphaFoldDB" id="A0A4R8G8R7"/>
<accession>A0A4R8G8R7</accession>
<dbReference type="EMBL" id="SOEB01000002">
    <property type="protein sequence ID" value="TDX33387.1"/>
    <property type="molecule type" value="Genomic_DNA"/>
</dbReference>
<comment type="caution">
    <text evidence="2">The sequence shown here is derived from an EMBL/GenBank/DDBJ whole genome shotgun (WGS) entry which is preliminary data.</text>
</comment>
<name>A0A4R8G8R7_9RHOB</name>
<dbReference type="InterPro" id="IPR029021">
    <property type="entry name" value="Prot-tyrosine_phosphatase-like"/>
</dbReference>
<organism evidence="2 3">
    <name type="scientific">Rhodovulum visakhapatnamense</name>
    <dbReference type="NCBI Taxonomy" id="364297"/>
    <lineage>
        <taxon>Bacteria</taxon>
        <taxon>Pseudomonadati</taxon>
        <taxon>Pseudomonadota</taxon>
        <taxon>Alphaproteobacteria</taxon>
        <taxon>Rhodobacterales</taxon>
        <taxon>Paracoccaceae</taxon>
        <taxon>Rhodovulum</taxon>
    </lineage>
</organism>
<evidence type="ECO:0000313" key="3">
    <source>
        <dbReference type="Proteomes" id="UP000295484"/>
    </source>
</evidence>
<evidence type="ECO:0000313" key="2">
    <source>
        <dbReference type="EMBL" id="TDX33387.1"/>
    </source>
</evidence>
<evidence type="ECO:0000259" key="1">
    <source>
        <dbReference type="PROSITE" id="PS50056"/>
    </source>
</evidence>
<sequence>MDAPGRHAIPKDVPAAEAREDVRPVLIDVLGPVAAASAQPGKRVFLGNLAGAEDAAALTSAGITETLNLGLNLCPGPLALGDGTQVRRYQIGLIDGPGNDPHLLAAAVVTVRGLMGTYGPGKPHYPPHRPGHLLVHCRGGRSRSVTVLAVWLTLCHPQAFPDLDAALAHLRRLRGLGPEHPLPPMLDLAREVIARGLAGRAGGA</sequence>
<dbReference type="Proteomes" id="UP000295484">
    <property type="component" value="Unassembled WGS sequence"/>
</dbReference>
<dbReference type="InterPro" id="IPR000387">
    <property type="entry name" value="Tyr_Pase_dom"/>
</dbReference>
<proteinExistence type="predicted"/>
<dbReference type="PROSITE" id="PS50056">
    <property type="entry name" value="TYR_PHOSPHATASE_2"/>
    <property type="match status" value="1"/>
</dbReference>
<feature type="domain" description="Tyrosine specific protein phosphatases" evidence="1">
    <location>
        <begin position="105"/>
        <end position="174"/>
    </location>
</feature>
<dbReference type="SUPFAM" id="SSF52799">
    <property type="entry name" value="(Phosphotyrosine protein) phosphatases II"/>
    <property type="match status" value="1"/>
</dbReference>
<protein>
    <recommendedName>
        <fullName evidence="1">Tyrosine specific protein phosphatases domain-containing protein</fullName>
    </recommendedName>
</protein>
<dbReference type="RefSeq" id="WP_113670080.1">
    <property type="nucleotide sequence ID" value="NZ_SOEB01000002.1"/>
</dbReference>
<gene>
    <name evidence="2" type="ORF">EV657_102264</name>
</gene>